<dbReference type="InterPro" id="IPR050425">
    <property type="entry name" value="NAD(P)_dehydrat-like"/>
</dbReference>
<dbReference type="PANTHER" id="PTHR10366:SF579">
    <property type="entry name" value="3-BETA HYDROXYSTEROID DEHYDROGENASE_ISOMERASE FAMILY PROTEIN (AFU_ORTHOLOGUE AFUA_3G02250)"/>
    <property type="match status" value="1"/>
</dbReference>
<dbReference type="SUPFAM" id="SSF51735">
    <property type="entry name" value="NAD(P)-binding Rossmann-fold domains"/>
    <property type="match status" value="1"/>
</dbReference>
<dbReference type="Proteomes" id="UP000008370">
    <property type="component" value="Unassembled WGS sequence"/>
</dbReference>
<dbReference type="PANTHER" id="PTHR10366">
    <property type="entry name" value="NAD DEPENDENT EPIMERASE/DEHYDRATASE"/>
    <property type="match status" value="1"/>
</dbReference>
<evidence type="ECO:0000313" key="5">
    <source>
        <dbReference type="Proteomes" id="UP000008370"/>
    </source>
</evidence>
<evidence type="ECO:0000256" key="1">
    <source>
        <dbReference type="ARBA" id="ARBA00023002"/>
    </source>
</evidence>
<dbReference type="Pfam" id="PF01370">
    <property type="entry name" value="Epimerase"/>
    <property type="match status" value="1"/>
</dbReference>
<dbReference type="HOGENOM" id="CLU_007383_9_2_1"/>
<keyword evidence="5" id="KW-1185">Reference proteome</keyword>
<evidence type="ECO:0000313" key="4">
    <source>
        <dbReference type="EMBL" id="EKM58464.1"/>
    </source>
</evidence>
<organism evidence="4 5">
    <name type="scientific">Phanerochaete carnosa (strain HHB-10118-sp)</name>
    <name type="common">White-rot fungus</name>
    <name type="synonym">Peniophora carnosa</name>
    <dbReference type="NCBI Taxonomy" id="650164"/>
    <lineage>
        <taxon>Eukaryota</taxon>
        <taxon>Fungi</taxon>
        <taxon>Dikarya</taxon>
        <taxon>Basidiomycota</taxon>
        <taxon>Agaricomycotina</taxon>
        <taxon>Agaricomycetes</taxon>
        <taxon>Polyporales</taxon>
        <taxon>Phanerochaetaceae</taxon>
        <taxon>Phanerochaete</taxon>
    </lineage>
</organism>
<sequence>MQTLIRYCLCALLISYSEHVLVTGATGYIGAHIVDILLRRGLRVRGTARSQHKVDEMLRARPQYAERLDFVLVKDLTEPGGFDDAVKGVDAIIHTASPVTLSEDLDREKDLILPAIRGTEAVLLAAKSEPRVQRLIYTSSFAALINASLLANPPAGLTFTAADWNPITYEEGLTGPAISAYRVGKKEAELRAWHCVREEKPQFDLVTICPPLVFGPVVHPVARTAELNHSVTDLWRIACGAYPYPPIRTVIWADVRDVAVAHVEALLRPEVSNMRFTLASPEGFTNQLIADIMREEFDWAKQAVVEGTPGAPVPEWPRADGWTASEKLGFTYHTLRECIVDSIRQFKEIEQREKAV</sequence>
<dbReference type="InterPro" id="IPR001509">
    <property type="entry name" value="Epimerase_deHydtase"/>
</dbReference>
<dbReference type="Gene3D" id="3.40.50.720">
    <property type="entry name" value="NAD(P)-binding Rossmann-like Domain"/>
    <property type="match status" value="1"/>
</dbReference>
<reference evidence="4 5" key="1">
    <citation type="journal article" date="2012" name="BMC Genomics">
        <title>Comparative genomics of the white-rot fungi, Phanerochaete carnosa and P. chrysosporium, to elucidate the genetic basis of the distinct wood types they colonize.</title>
        <authorList>
            <person name="Suzuki H."/>
            <person name="MacDonald J."/>
            <person name="Syed K."/>
            <person name="Salamov A."/>
            <person name="Hori C."/>
            <person name="Aerts A."/>
            <person name="Henrissat B."/>
            <person name="Wiebenga A."/>
            <person name="vanKuyk P.A."/>
            <person name="Barry K."/>
            <person name="Lindquist E."/>
            <person name="LaButti K."/>
            <person name="Lapidus A."/>
            <person name="Lucas S."/>
            <person name="Coutinho P."/>
            <person name="Gong Y."/>
            <person name="Samejima M."/>
            <person name="Mahadevan R."/>
            <person name="Abou-Zaid M."/>
            <person name="de Vries R.P."/>
            <person name="Igarashi K."/>
            <person name="Yadav J.S."/>
            <person name="Grigoriev I.V."/>
            <person name="Master E.R."/>
        </authorList>
    </citation>
    <scope>NUCLEOTIDE SEQUENCE [LARGE SCALE GENOMIC DNA]</scope>
    <source>
        <strain evidence="4 5">HHB-10118-sp</strain>
    </source>
</reference>
<dbReference type="STRING" id="650164.K5WH81"/>
<protein>
    <recommendedName>
        <fullName evidence="3">NAD-dependent epimerase/dehydratase domain-containing protein</fullName>
    </recommendedName>
</protein>
<dbReference type="InParanoid" id="K5WH81"/>
<evidence type="ECO:0000256" key="2">
    <source>
        <dbReference type="ARBA" id="ARBA00023445"/>
    </source>
</evidence>
<feature type="domain" description="NAD-dependent epimerase/dehydratase" evidence="3">
    <location>
        <begin position="20"/>
        <end position="222"/>
    </location>
</feature>
<gene>
    <name evidence="4" type="ORF">PHACADRAFT_89984</name>
</gene>
<dbReference type="FunCoup" id="K5WH81">
    <property type="interactions" value="52"/>
</dbReference>
<dbReference type="InterPro" id="IPR036291">
    <property type="entry name" value="NAD(P)-bd_dom_sf"/>
</dbReference>
<name>K5WH81_PHACS</name>
<accession>K5WH81</accession>
<evidence type="ECO:0000259" key="3">
    <source>
        <dbReference type="Pfam" id="PF01370"/>
    </source>
</evidence>
<dbReference type="GO" id="GO:0016616">
    <property type="term" value="F:oxidoreductase activity, acting on the CH-OH group of donors, NAD or NADP as acceptor"/>
    <property type="evidence" value="ECO:0007669"/>
    <property type="project" value="TreeGrafter"/>
</dbReference>
<comment type="similarity">
    <text evidence="2">Belongs to the NAD(P)-dependent epimerase/dehydratase family. Dihydroflavonol-4-reductase subfamily.</text>
</comment>
<dbReference type="GeneID" id="18920670"/>
<dbReference type="AlphaFoldDB" id="K5WH81"/>
<dbReference type="RefSeq" id="XP_007393776.1">
    <property type="nucleotide sequence ID" value="XM_007393714.1"/>
</dbReference>
<dbReference type="KEGG" id="pco:PHACADRAFT_89984"/>
<proteinExistence type="inferred from homology"/>
<keyword evidence="1" id="KW-0560">Oxidoreductase</keyword>
<dbReference type="EMBL" id="JH930470">
    <property type="protein sequence ID" value="EKM58464.1"/>
    <property type="molecule type" value="Genomic_DNA"/>
</dbReference>
<dbReference type="OrthoDB" id="2735536at2759"/>